<keyword evidence="1" id="KW-0812">Transmembrane</keyword>
<name>A0ABR5HPK8_9BURK</name>
<gene>
    <name evidence="2" type="ORF">BPMI_01928c</name>
</gene>
<evidence type="ECO:0000313" key="3">
    <source>
        <dbReference type="Proteomes" id="UP000242951"/>
    </source>
</evidence>
<reference evidence="2 3" key="1">
    <citation type="submission" date="2015-06" db="EMBL/GenBank/DDBJ databases">
        <title>Comparative genomics of Burkholderia leaf nodule symbionts.</title>
        <authorList>
            <person name="Carlier A."/>
            <person name="Eberl L."/>
            <person name="Pinto-Carbo M."/>
        </authorList>
    </citation>
    <scope>NUCLEOTIDE SEQUENCE [LARGE SCALE GENOMIC DNA]</scope>
    <source>
        <strain evidence="2 3">UZHbot3</strain>
    </source>
</reference>
<sequence>MTPDYDEFVRHQGLLLLLFFVLFAYLFALTHVLPVSPHQHALAPERRTGGHGRGPTLIVFALTLGVVLAFLPAAHAQTVQQRIPPDAQISAEQAGIEQERKPMFANPELGRSPAGNAFPDIPTPPRAQVDPLAVAQRYAARAQARRQEEFLAFASLSMPAESLRHLTRDVARVGGAVVLRAERPVA</sequence>
<protein>
    <submittedName>
        <fullName evidence="2">IncF plasmid conjugative transfer protein TrbC</fullName>
    </submittedName>
</protein>
<keyword evidence="1" id="KW-0472">Membrane</keyword>
<feature type="transmembrane region" description="Helical" evidence="1">
    <location>
        <begin position="54"/>
        <end position="74"/>
    </location>
</feature>
<proteinExistence type="predicted"/>
<evidence type="ECO:0000313" key="2">
    <source>
        <dbReference type="EMBL" id="KMQ81306.1"/>
    </source>
</evidence>
<keyword evidence="3" id="KW-1185">Reference proteome</keyword>
<feature type="transmembrane region" description="Helical" evidence="1">
    <location>
        <begin position="12"/>
        <end position="33"/>
    </location>
</feature>
<evidence type="ECO:0000256" key="1">
    <source>
        <dbReference type="SAM" id="Phobius"/>
    </source>
</evidence>
<keyword evidence="1" id="KW-1133">Transmembrane helix</keyword>
<dbReference type="Proteomes" id="UP000242951">
    <property type="component" value="Unassembled WGS sequence"/>
</dbReference>
<comment type="caution">
    <text evidence="2">The sequence shown here is derived from an EMBL/GenBank/DDBJ whole genome shotgun (WGS) entry which is preliminary data.</text>
</comment>
<organism evidence="2 3">
    <name type="scientific">Candidatus Burkholderia pumila</name>
    <dbReference type="NCBI Taxonomy" id="1090375"/>
    <lineage>
        <taxon>Bacteria</taxon>
        <taxon>Pseudomonadati</taxon>
        <taxon>Pseudomonadota</taxon>
        <taxon>Betaproteobacteria</taxon>
        <taxon>Burkholderiales</taxon>
        <taxon>Burkholderiaceae</taxon>
        <taxon>Burkholderia</taxon>
    </lineage>
</organism>
<accession>A0ABR5HPK8</accession>
<dbReference type="EMBL" id="LELG01000001">
    <property type="protein sequence ID" value="KMQ81306.1"/>
    <property type="molecule type" value="Genomic_DNA"/>
</dbReference>